<evidence type="ECO:0000256" key="4">
    <source>
        <dbReference type="ARBA" id="ARBA00022679"/>
    </source>
</evidence>
<protein>
    <recommendedName>
        <fullName evidence="12">glycogenin glucosyltransferase</fullName>
        <ecNumber evidence="12">2.4.1.186</ecNumber>
    </recommendedName>
</protein>
<keyword evidence="5" id="KW-0479">Metal-binding</keyword>
<comment type="function">
    <text evidence="15">Self-glucosylating initiator of glycogen synthesis. It catalyzes the formation of a short alpha (1,4)-glucosyl chain covalently attached via a glucose 1-O-tyrosyl linkage to internal tyrosine residues and these chains act as primers for the elongation reaction catalyzed by glycogen synthase.</text>
</comment>
<gene>
    <name evidence="20" type="ORF">MN116_006604</name>
</gene>
<evidence type="ECO:0000256" key="16">
    <source>
        <dbReference type="SAM" id="Coils"/>
    </source>
</evidence>
<keyword evidence="9" id="KW-0464">Manganese</keyword>
<evidence type="ECO:0000256" key="13">
    <source>
        <dbReference type="ARBA" id="ARBA00050886"/>
    </source>
</evidence>
<comment type="cofactor">
    <cofactor evidence="1">
        <name>Mn(2+)</name>
        <dbReference type="ChEBI" id="CHEBI:29035"/>
    </cofactor>
</comment>
<dbReference type="CDD" id="cd02537">
    <property type="entry name" value="GT8_Glycogenin"/>
    <property type="match status" value="1"/>
</dbReference>
<dbReference type="InterPro" id="IPR029044">
    <property type="entry name" value="Nucleotide-diphossugar_trans"/>
</dbReference>
<dbReference type="GO" id="GO:0046872">
    <property type="term" value="F:metal ion binding"/>
    <property type="evidence" value="ECO:0007669"/>
    <property type="project" value="UniProtKB-KW"/>
</dbReference>
<feature type="region of interest" description="Disordered" evidence="17">
    <location>
        <begin position="562"/>
        <end position="603"/>
    </location>
</feature>
<dbReference type="PANTHER" id="PTHR14881:SF4">
    <property type="entry name" value="LISH DOMAIN-CONTAINING PROTEIN ARMC9"/>
    <property type="match status" value="1"/>
</dbReference>
<dbReference type="EC" id="2.4.1.186" evidence="12"/>
<comment type="similarity">
    <text evidence="11">Belongs to the glycosyltransferase 8 family. Glycogenin subfamily.</text>
</comment>
<evidence type="ECO:0000256" key="6">
    <source>
        <dbReference type="ARBA" id="ARBA00022794"/>
    </source>
</evidence>
<keyword evidence="6" id="KW-0970">Cilium biogenesis/degradation</keyword>
<evidence type="ECO:0000256" key="12">
    <source>
        <dbReference type="ARBA" id="ARBA00038934"/>
    </source>
</evidence>
<keyword evidence="21" id="KW-1185">Reference proteome</keyword>
<dbReference type="InterPro" id="IPR011989">
    <property type="entry name" value="ARM-like"/>
</dbReference>
<dbReference type="InterPro" id="IPR002495">
    <property type="entry name" value="Glyco_trans_8"/>
</dbReference>
<comment type="subcellular location">
    <subcellularLocation>
        <location evidence="2">Cytoplasm</location>
        <location evidence="2">Cytoskeleton</location>
        <location evidence="2">Cilium basal body</location>
    </subcellularLocation>
</comment>
<dbReference type="InterPro" id="IPR016024">
    <property type="entry name" value="ARM-type_fold"/>
</dbReference>
<feature type="region of interest" description="Disordered" evidence="17">
    <location>
        <begin position="661"/>
        <end position="696"/>
    </location>
</feature>
<dbReference type="AlphaFoldDB" id="A0AAE2D3A9"/>
<sequence>MEAGSGFYKKSKLTINLMQLQKQEVIGLLKANRKKDFYDALYTLVPDSAQRKQEFMQLEFDINLFFLTAFWHDYNNDERHASMNEFKLYLETKGSVHSQNTKFLAYYALPYVTKPNEHPIYQKLFEETWRNSVLSRLSNFIDSVIQPNNAKTPNLINLVTKPNVKQDHLMRKLTNELSDAEKRASQYQKRLIRLQLDYQTLISVTADILDALECTLKGKSLDSSILQSIYSRLIHSQHNSSIRISHQNSQFNKTSYCNLRYETKEALLGTKKYETSSHKSTANTGFCWNESTSMPLFELNYEKIKDDIKTMNDRKKCYLLQALRWRLTKSKVIQREHCLTSFIRNDILNLTTIGSLKEIDIKNAPLLYCLKSRHHRVREYMARFINALASLSRGRAYLAQNSLVIEILIDEVRKEHDECITRENFVGALQKMSLRRPMQTVMIKQGVILWVINLLENMHNLSDYTLEYAVALCMNLCLRSSGKRCCIPITGRLLNVLMDLLSIENMDIVPYINGALYSILALSEIRKTAEKMNLKHILKSFIKPDQPEMNRQFEFILQRLNSSEQSPVEDSDDDIDDEDDEEDASTLEADLDQQDLPPPDSNDLIALNGSQTILNDPYLWVGEGLLKHNYAIETMMKNGVNGSIDWCKSLMNRDSELRLSNSSLRNDLPLQRPTTPSQRSARNSVSENRSSTASKNQLYNSSLINHGYDETSNQLNLHDSLATITQSFTDEMTPRCTTPNHDLISSNNYTTKEILSTEKSDEKKVKKILINRQEGQGIFQSRPKILRTPDTSPSEKKRILKTDSRNQYNSVINDNPSDNDNVDYDDDAATAAAAAADDDDDEVTEPNNLLNTRQSPDSTVSSSTHKYDRSVVRNSLQVTNNEIDSQSLLSSDYDNVIEVQPTIKKYRNMPAADNRPELIETFTKIQVWSLIQFSKVVFMDADTLVLQNIDELFDRSELTAAPDPLWPDCFNAGVFLLKPSMDTYNGLLQMLFDIGSFDGREQGLLNTYFSNWLQGDISHRLPCTYNCICRISNDTNLEFYTSRSAWVQFGGSVRVVHFAGPIKPWHKTSAAKTCSQASFRKFLSTNTDRRSVCRVSSMLAYWWSLFLILIRPKFSPDMTGIAGDLANVDYGKNLCLRHAQMEAASNERMYAWERGEIDYTGTDRFIHILNKLCNTLRNIGGDTNLPTGTDIIK</sequence>
<evidence type="ECO:0000256" key="17">
    <source>
        <dbReference type="SAM" id="MobiDB-lite"/>
    </source>
</evidence>
<dbReference type="GO" id="GO:0005814">
    <property type="term" value="C:centriole"/>
    <property type="evidence" value="ECO:0007669"/>
    <property type="project" value="TreeGrafter"/>
</dbReference>
<dbReference type="Gene3D" id="1.25.10.10">
    <property type="entry name" value="Leucine-rich Repeat Variant"/>
    <property type="match status" value="1"/>
</dbReference>
<dbReference type="Pfam" id="PF21050">
    <property type="entry name" value="ARMC9_ARM"/>
    <property type="match status" value="1"/>
</dbReference>
<feature type="region of interest" description="Disordered" evidence="17">
    <location>
        <begin position="779"/>
        <end position="867"/>
    </location>
</feature>
<feature type="compositionally biased region" description="Polar residues" evidence="17">
    <location>
        <begin position="845"/>
        <end position="864"/>
    </location>
</feature>
<reference evidence="20" key="1">
    <citation type="submission" date="2022-04" db="EMBL/GenBank/DDBJ databases">
        <authorList>
            <person name="Xu L."/>
            <person name="Lv Z."/>
        </authorList>
    </citation>
    <scope>NUCLEOTIDE SEQUENCE</scope>
    <source>
        <strain evidence="20">LV_2022a</strain>
    </source>
</reference>
<dbReference type="Proteomes" id="UP001292079">
    <property type="component" value="Unassembled WGS sequence"/>
</dbReference>
<dbReference type="EMBL" id="JALJAT010000005">
    <property type="protein sequence ID" value="KAK4469569.1"/>
    <property type="molecule type" value="Genomic_DNA"/>
</dbReference>
<evidence type="ECO:0000256" key="11">
    <source>
        <dbReference type="ARBA" id="ARBA00038162"/>
    </source>
</evidence>
<keyword evidence="4" id="KW-0808">Transferase</keyword>
<comment type="catalytic activity">
    <reaction evidence="13">
        <text>[1,4-alpha-D-glucosyl](n)-L-tyrosyl-[glycogenin] + UDP-alpha-D-glucose = [1,4-alpha-D-glucosyl](n+1)-L-tyrosyl-[glycogenin] + UDP + H(+)</text>
        <dbReference type="Rhea" id="RHEA:56560"/>
        <dbReference type="Rhea" id="RHEA-COMP:14606"/>
        <dbReference type="Rhea" id="RHEA-COMP:14607"/>
        <dbReference type="ChEBI" id="CHEBI:15378"/>
        <dbReference type="ChEBI" id="CHEBI:58223"/>
        <dbReference type="ChEBI" id="CHEBI:58885"/>
        <dbReference type="ChEBI" id="CHEBI:140574"/>
        <dbReference type="EC" id="2.4.1.186"/>
    </reaction>
</comment>
<dbReference type="GO" id="GO:0005813">
    <property type="term" value="C:centrosome"/>
    <property type="evidence" value="ECO:0007669"/>
    <property type="project" value="UniProtKB-SubCell"/>
</dbReference>
<feature type="compositionally biased region" description="Basic and acidic residues" evidence="17">
    <location>
        <begin position="793"/>
        <end position="804"/>
    </location>
</feature>
<comment type="catalytic activity">
    <reaction evidence="14">
        <text>L-tyrosyl-[glycogenin] + UDP-alpha-D-glucose = alpha-D-glucosyl-L-tyrosyl-[glycogenin] + UDP + H(+)</text>
        <dbReference type="Rhea" id="RHEA:23360"/>
        <dbReference type="Rhea" id="RHEA-COMP:14604"/>
        <dbReference type="Rhea" id="RHEA-COMP:14605"/>
        <dbReference type="ChEBI" id="CHEBI:15378"/>
        <dbReference type="ChEBI" id="CHEBI:46858"/>
        <dbReference type="ChEBI" id="CHEBI:58223"/>
        <dbReference type="ChEBI" id="CHEBI:58885"/>
        <dbReference type="ChEBI" id="CHEBI:140573"/>
        <dbReference type="EC" id="2.4.1.186"/>
    </reaction>
</comment>
<evidence type="ECO:0000256" key="2">
    <source>
        <dbReference type="ARBA" id="ARBA00004120"/>
    </source>
</evidence>
<evidence type="ECO:0000256" key="3">
    <source>
        <dbReference type="ARBA" id="ARBA00022490"/>
    </source>
</evidence>
<organism evidence="20 21">
    <name type="scientific">Schistosoma mekongi</name>
    <name type="common">Parasitic worm</name>
    <dbReference type="NCBI Taxonomy" id="38744"/>
    <lineage>
        <taxon>Eukaryota</taxon>
        <taxon>Metazoa</taxon>
        <taxon>Spiralia</taxon>
        <taxon>Lophotrochozoa</taxon>
        <taxon>Platyhelminthes</taxon>
        <taxon>Trematoda</taxon>
        <taxon>Digenea</taxon>
        <taxon>Strigeidida</taxon>
        <taxon>Schistosomatoidea</taxon>
        <taxon>Schistosomatidae</taxon>
        <taxon>Schistosoma</taxon>
    </lineage>
</organism>
<dbReference type="Pfam" id="PF01501">
    <property type="entry name" value="Glyco_transf_8"/>
    <property type="match status" value="1"/>
</dbReference>
<dbReference type="GO" id="GO:0060271">
    <property type="term" value="P:cilium assembly"/>
    <property type="evidence" value="ECO:0007669"/>
    <property type="project" value="InterPro"/>
</dbReference>
<feature type="compositionally biased region" description="Acidic residues" evidence="17">
    <location>
        <begin position="567"/>
        <end position="593"/>
    </location>
</feature>
<reference evidence="20" key="2">
    <citation type="journal article" date="2023" name="Infect Dis Poverty">
        <title>Chromosome-scale genome of the human blood fluke Schistosoma mekongi and its implications for public health.</title>
        <authorList>
            <person name="Zhou M."/>
            <person name="Xu L."/>
            <person name="Xu D."/>
            <person name="Chen W."/>
            <person name="Khan J."/>
            <person name="Hu Y."/>
            <person name="Huang H."/>
            <person name="Wei H."/>
            <person name="Zhang Y."/>
            <person name="Chusongsang P."/>
            <person name="Tanasarnprasert K."/>
            <person name="Hu X."/>
            <person name="Limpanont Y."/>
            <person name="Lv Z."/>
        </authorList>
    </citation>
    <scope>NUCLEOTIDE SEQUENCE</scope>
    <source>
        <strain evidence="20">LV_2022a</strain>
    </source>
</reference>
<feature type="compositionally biased region" description="Polar residues" evidence="17">
    <location>
        <begin position="672"/>
        <end position="696"/>
    </location>
</feature>
<feature type="domain" description="ARMC9 CTLH-like" evidence="19">
    <location>
        <begin position="21"/>
        <end position="146"/>
    </location>
</feature>
<dbReference type="InterPro" id="IPR040369">
    <property type="entry name" value="ARMC9"/>
</dbReference>
<dbReference type="InterPro" id="IPR048959">
    <property type="entry name" value="ARMC9_ARM_dom"/>
</dbReference>
<dbReference type="GO" id="GO:0005978">
    <property type="term" value="P:glycogen biosynthetic process"/>
    <property type="evidence" value="ECO:0007669"/>
    <property type="project" value="UniProtKB-KW"/>
</dbReference>
<keyword evidence="3" id="KW-0963">Cytoplasm</keyword>
<dbReference type="GO" id="GO:0097542">
    <property type="term" value="C:ciliary tip"/>
    <property type="evidence" value="ECO:0007669"/>
    <property type="project" value="TreeGrafter"/>
</dbReference>
<comment type="caution">
    <text evidence="20">The sequence shown here is derived from an EMBL/GenBank/DDBJ whole genome shotgun (WGS) entry which is preliminary data.</text>
</comment>
<dbReference type="GO" id="GO:0036064">
    <property type="term" value="C:ciliary basal body"/>
    <property type="evidence" value="ECO:0007669"/>
    <property type="project" value="InterPro"/>
</dbReference>
<evidence type="ECO:0000259" key="19">
    <source>
        <dbReference type="Pfam" id="PF23138"/>
    </source>
</evidence>
<feature type="domain" description="LisH" evidence="18">
    <location>
        <begin position="442"/>
        <end position="561"/>
    </location>
</feature>
<evidence type="ECO:0000256" key="7">
    <source>
        <dbReference type="ARBA" id="ARBA00023056"/>
    </source>
</evidence>
<evidence type="ECO:0000256" key="14">
    <source>
        <dbReference type="ARBA" id="ARBA00052293"/>
    </source>
</evidence>
<keyword evidence="8" id="KW-0325">Glycoprotein</keyword>
<dbReference type="SUPFAM" id="SSF53448">
    <property type="entry name" value="Nucleotide-diphospho-sugar transferases"/>
    <property type="match status" value="1"/>
</dbReference>
<evidence type="ECO:0000256" key="5">
    <source>
        <dbReference type="ARBA" id="ARBA00022723"/>
    </source>
</evidence>
<dbReference type="Gene3D" id="3.90.550.10">
    <property type="entry name" value="Spore Coat Polysaccharide Biosynthesis Protein SpsA, Chain A"/>
    <property type="match status" value="1"/>
</dbReference>
<keyword evidence="10" id="KW-0966">Cell projection</keyword>
<dbReference type="GO" id="GO:0008466">
    <property type="term" value="F:glycogenin glucosyltransferase activity"/>
    <property type="evidence" value="ECO:0007669"/>
    <property type="project" value="UniProtKB-EC"/>
</dbReference>
<evidence type="ECO:0000256" key="9">
    <source>
        <dbReference type="ARBA" id="ARBA00023211"/>
    </source>
</evidence>
<evidence type="ECO:0000256" key="10">
    <source>
        <dbReference type="ARBA" id="ARBA00023273"/>
    </source>
</evidence>
<feature type="coiled-coil region" evidence="16">
    <location>
        <begin position="163"/>
        <end position="197"/>
    </location>
</feature>
<evidence type="ECO:0000313" key="20">
    <source>
        <dbReference type="EMBL" id="KAK4469569.1"/>
    </source>
</evidence>
<proteinExistence type="inferred from homology"/>
<keyword evidence="7" id="KW-0320">Glycogen biosynthesis</keyword>
<evidence type="ECO:0000256" key="15">
    <source>
        <dbReference type="ARBA" id="ARBA00057883"/>
    </source>
</evidence>
<evidence type="ECO:0000256" key="8">
    <source>
        <dbReference type="ARBA" id="ARBA00023180"/>
    </source>
</evidence>
<dbReference type="PANTHER" id="PTHR14881">
    <property type="entry name" value="LISH DOMAIN-CONTAINING PROTEIN ARMC9"/>
    <property type="match status" value="1"/>
</dbReference>
<accession>A0AAE2D3A9</accession>
<keyword evidence="16" id="KW-0175">Coiled coil</keyword>
<dbReference type="FunFam" id="3.90.550.10:FF:000092">
    <property type="entry name" value="Glycogenin 2"/>
    <property type="match status" value="1"/>
</dbReference>
<dbReference type="Pfam" id="PF23138">
    <property type="entry name" value="CTLH_Armc9"/>
    <property type="match status" value="1"/>
</dbReference>
<dbReference type="InterPro" id="IPR056327">
    <property type="entry name" value="ARMC9_CTLH-like_dom"/>
</dbReference>
<name>A0AAE2D3A9_SCHME</name>
<dbReference type="SUPFAM" id="SSF48371">
    <property type="entry name" value="ARM repeat"/>
    <property type="match status" value="1"/>
</dbReference>
<evidence type="ECO:0000256" key="1">
    <source>
        <dbReference type="ARBA" id="ARBA00001936"/>
    </source>
</evidence>
<evidence type="ECO:0000259" key="18">
    <source>
        <dbReference type="Pfam" id="PF21050"/>
    </source>
</evidence>
<evidence type="ECO:0000313" key="21">
    <source>
        <dbReference type="Proteomes" id="UP001292079"/>
    </source>
</evidence>